<keyword evidence="6 10" id="KW-0472">Membrane</keyword>
<gene>
    <name evidence="11" type="ORF">OUO13_07730</name>
</gene>
<feature type="transmembrane region" description="Helical" evidence="10">
    <location>
        <begin position="199"/>
        <end position="217"/>
    </location>
</feature>
<organism evidence="11 12">
    <name type="scientific">Parathalassolituus penaei</name>
    <dbReference type="NCBI Taxonomy" id="2997323"/>
    <lineage>
        <taxon>Bacteria</taxon>
        <taxon>Pseudomonadati</taxon>
        <taxon>Pseudomonadota</taxon>
        <taxon>Gammaproteobacteria</taxon>
        <taxon>Oceanospirillales</taxon>
        <taxon>Oceanospirillaceae</taxon>
        <taxon>Parathalassolituus</taxon>
    </lineage>
</organism>
<feature type="transmembrane region" description="Helical" evidence="10">
    <location>
        <begin position="64"/>
        <end position="84"/>
    </location>
</feature>
<dbReference type="InterPro" id="IPR014743">
    <property type="entry name" value="Cl-channel_core"/>
</dbReference>
<dbReference type="SUPFAM" id="SSF81340">
    <property type="entry name" value="Clc chloride channel"/>
    <property type="match status" value="1"/>
</dbReference>
<dbReference type="Proteomes" id="UP001150830">
    <property type="component" value="Unassembled WGS sequence"/>
</dbReference>
<keyword evidence="7" id="KW-0869">Chloride channel</keyword>
<dbReference type="EMBL" id="JAPNOA010000020">
    <property type="protein sequence ID" value="MCY0965073.1"/>
    <property type="molecule type" value="Genomic_DNA"/>
</dbReference>
<feature type="transmembrane region" description="Helical" evidence="10">
    <location>
        <begin position="364"/>
        <end position="386"/>
    </location>
</feature>
<evidence type="ECO:0000256" key="7">
    <source>
        <dbReference type="ARBA" id="ARBA00023173"/>
    </source>
</evidence>
<name>A0A9X3ECG4_9GAMM</name>
<keyword evidence="3 10" id="KW-0812">Transmembrane</keyword>
<keyword evidence="5" id="KW-0406">Ion transport</keyword>
<keyword evidence="9" id="KW-0407">Ion channel</keyword>
<evidence type="ECO:0000256" key="2">
    <source>
        <dbReference type="ARBA" id="ARBA00022448"/>
    </source>
</evidence>
<feature type="transmembrane region" description="Helical" evidence="10">
    <location>
        <begin position="398"/>
        <end position="417"/>
    </location>
</feature>
<comment type="subcellular location">
    <subcellularLocation>
        <location evidence="1">Membrane</location>
        <topology evidence="1">Multi-pass membrane protein</topology>
    </subcellularLocation>
</comment>
<feature type="transmembrane region" description="Helical" evidence="10">
    <location>
        <begin position="269"/>
        <end position="287"/>
    </location>
</feature>
<evidence type="ECO:0000256" key="4">
    <source>
        <dbReference type="ARBA" id="ARBA00022989"/>
    </source>
</evidence>
<feature type="transmembrane region" description="Helical" evidence="10">
    <location>
        <begin position="332"/>
        <end position="352"/>
    </location>
</feature>
<dbReference type="Pfam" id="PF00654">
    <property type="entry name" value="Voltage_CLC"/>
    <property type="match status" value="1"/>
</dbReference>
<dbReference type="InterPro" id="IPR001807">
    <property type="entry name" value="ClC"/>
</dbReference>
<accession>A0A9X3ECG4</accession>
<evidence type="ECO:0000256" key="1">
    <source>
        <dbReference type="ARBA" id="ARBA00004141"/>
    </source>
</evidence>
<evidence type="ECO:0000313" key="11">
    <source>
        <dbReference type="EMBL" id="MCY0965073.1"/>
    </source>
</evidence>
<feature type="transmembrane region" description="Helical" evidence="10">
    <location>
        <begin position="299"/>
        <end position="320"/>
    </location>
</feature>
<dbReference type="AlphaFoldDB" id="A0A9X3ECG4"/>
<feature type="transmembrane region" description="Helical" evidence="10">
    <location>
        <begin position="162"/>
        <end position="187"/>
    </location>
</feature>
<evidence type="ECO:0000256" key="3">
    <source>
        <dbReference type="ARBA" id="ARBA00022692"/>
    </source>
</evidence>
<evidence type="ECO:0000256" key="6">
    <source>
        <dbReference type="ARBA" id="ARBA00023136"/>
    </source>
</evidence>
<feature type="transmembrane region" description="Helical" evidence="10">
    <location>
        <begin position="115"/>
        <end position="133"/>
    </location>
</feature>
<dbReference type="Gene3D" id="1.10.3080.10">
    <property type="entry name" value="Clc chloride channel"/>
    <property type="match status" value="1"/>
</dbReference>
<protein>
    <submittedName>
        <fullName evidence="11">Chloride channel protein</fullName>
    </submittedName>
</protein>
<keyword evidence="2" id="KW-0813">Transport</keyword>
<dbReference type="GO" id="GO:0005254">
    <property type="term" value="F:chloride channel activity"/>
    <property type="evidence" value="ECO:0007669"/>
    <property type="project" value="UniProtKB-KW"/>
</dbReference>
<evidence type="ECO:0000256" key="9">
    <source>
        <dbReference type="ARBA" id="ARBA00023303"/>
    </source>
</evidence>
<evidence type="ECO:0000256" key="5">
    <source>
        <dbReference type="ARBA" id="ARBA00023065"/>
    </source>
</evidence>
<dbReference type="GO" id="GO:0034707">
    <property type="term" value="C:chloride channel complex"/>
    <property type="evidence" value="ECO:0007669"/>
    <property type="project" value="UniProtKB-KW"/>
</dbReference>
<reference evidence="11" key="1">
    <citation type="submission" date="2022-11" db="EMBL/GenBank/DDBJ databases">
        <title>Parathalassolutuus dongxingensis gen. nov., sp. nov., a novel member of family Oceanospirillaceae isolated from a coastal shrimp pond in Guangxi, China.</title>
        <authorList>
            <person name="Chen H."/>
        </authorList>
    </citation>
    <scope>NUCLEOTIDE SEQUENCE</scope>
    <source>
        <strain evidence="11">G-43</strain>
    </source>
</reference>
<evidence type="ECO:0000313" key="12">
    <source>
        <dbReference type="Proteomes" id="UP001150830"/>
    </source>
</evidence>
<keyword evidence="8" id="KW-0868">Chloride</keyword>
<dbReference type="RefSeq" id="WP_283173288.1">
    <property type="nucleotide sequence ID" value="NZ_JAPNOA010000020.1"/>
</dbReference>
<feature type="transmembrane region" description="Helical" evidence="10">
    <location>
        <begin position="21"/>
        <end position="44"/>
    </location>
</feature>
<keyword evidence="12" id="KW-1185">Reference proteome</keyword>
<evidence type="ECO:0000256" key="8">
    <source>
        <dbReference type="ARBA" id="ARBA00023214"/>
    </source>
</evidence>
<keyword evidence="4 10" id="KW-1133">Transmembrane helix</keyword>
<dbReference type="PANTHER" id="PTHR43427:SF6">
    <property type="entry name" value="CHLORIDE CHANNEL PROTEIN CLC-E"/>
    <property type="match status" value="1"/>
</dbReference>
<sequence>MVKLPNPPPWLQQLILSDSQLGLALLALLAGLASGIVITLFRLAIEWPLILFLPMTSAESFETLSPMLRTGMLICGGLALILLFSRRNEEGRSVGVTHVLIRMERHQGYLPSSNLLLQWLAAVIALLSGHSIGREGPAIHLGAGTASQIGQFTGLAHHRLRILAGAGVASAISASFNTPIAGVIFAMEVVLLEYSTRSFIPIMLASVAGAIVSRAIFGNTPAFDVPPLSMHSLLELPAVLILAFAAGGLAAAFIWTVRYLQRLNRLPLWARWGSLTLTTAAISWYLPDIMGTGYDTVNAALSGNVVAGVFVMVLLAKLLLASWAAAIRFPAGLIGPVLFIGAMLGALIGDAMSTTFSERGLETGFYVMLGMGAMMGAVLGAPLAALMALLELTANPNLIMPGMLAIVIATLVVSEGFRLPSVFEVQLGGNQLYQTPDPVLLMLRNTWVADAMTRAVATVERHLDAQLARQLLEGHTEWLLLEQEQILVPMAAVAEALSQLPAPDDALSEPVHSIDLLSIPGSRAAIQRIPLKANLQDALDQMQARDIQWLGVYRRPSTSKRGPGNCLGLVSRDMIERFYRYQPRNARP</sequence>
<comment type="caution">
    <text evidence="11">The sequence shown here is derived from an EMBL/GenBank/DDBJ whole genome shotgun (WGS) entry which is preliminary data.</text>
</comment>
<dbReference type="PRINTS" id="PR00762">
    <property type="entry name" value="CLCHANNEL"/>
</dbReference>
<proteinExistence type="predicted"/>
<evidence type="ECO:0000256" key="10">
    <source>
        <dbReference type="SAM" id="Phobius"/>
    </source>
</evidence>
<feature type="transmembrane region" description="Helical" evidence="10">
    <location>
        <begin position="237"/>
        <end position="257"/>
    </location>
</feature>
<dbReference type="PANTHER" id="PTHR43427">
    <property type="entry name" value="CHLORIDE CHANNEL PROTEIN CLC-E"/>
    <property type="match status" value="1"/>
</dbReference>
<dbReference type="InterPro" id="IPR050368">
    <property type="entry name" value="ClC-type_chloride_channel"/>
</dbReference>
<dbReference type="CDD" id="cd00400">
    <property type="entry name" value="Voltage_gated_ClC"/>
    <property type="match status" value="1"/>
</dbReference>